<dbReference type="STRING" id="1296100.A0A1B9FXU5"/>
<comment type="subunit">
    <text evidence="4">Component of the eukaryotic translation initiation factor 3 (eIF-3) complex.</text>
</comment>
<protein>
    <recommendedName>
        <fullName evidence="4">Eukaryotic translation initiation factor 3 subunit J</fullName>
        <shortName evidence="4">eIF3j</shortName>
    </recommendedName>
    <alternativeName>
        <fullName evidence="4">Eukaryotic translation initiation factor 3 30 kDa subunit homolog</fullName>
        <shortName evidence="4">eIF-3 30 kDa subunit homolog</shortName>
    </alternativeName>
</protein>
<evidence type="ECO:0000256" key="2">
    <source>
        <dbReference type="ARBA" id="ARBA00022540"/>
    </source>
</evidence>
<dbReference type="EMBL" id="CP144546">
    <property type="protein sequence ID" value="WVW85654.1"/>
    <property type="molecule type" value="Genomic_DNA"/>
</dbReference>
<feature type="compositionally biased region" description="Basic and acidic residues" evidence="5">
    <location>
        <begin position="73"/>
        <end position="90"/>
    </location>
</feature>
<evidence type="ECO:0000313" key="7">
    <source>
        <dbReference type="EMBL" id="WVW85654.1"/>
    </source>
</evidence>
<dbReference type="GO" id="GO:0033290">
    <property type="term" value="C:eukaryotic 48S preinitiation complex"/>
    <property type="evidence" value="ECO:0007669"/>
    <property type="project" value="UniProtKB-UniRule"/>
</dbReference>
<dbReference type="RefSeq" id="XP_019044656.1">
    <property type="nucleotide sequence ID" value="XM_019193179.1"/>
</dbReference>
<dbReference type="GO" id="GO:0001732">
    <property type="term" value="P:formation of cytoplasmic translation initiation complex"/>
    <property type="evidence" value="ECO:0007669"/>
    <property type="project" value="UniProtKB-UniRule"/>
</dbReference>
<name>A0A1B9FXU5_9TREE</name>
<dbReference type="InterPro" id="IPR023194">
    <property type="entry name" value="eIF3-like_dom_sf"/>
</dbReference>
<proteinExistence type="inferred from homology"/>
<dbReference type="KEGG" id="kbi:30210968"/>
<sequence length="250" mass="27323">MSDDWDIDDEPVNSGSSTPAPAALAPKAPARGKWQGEDEEDEQDDWDVSEDEKPKASAAPVAPAKKKMSLKQKLAEKERLAAEAKERGDTGEDDLIETMTEQDRRRLAREREQEADLAVAADLLGASSLDETPAKTLQTILKSKPTTKNDFTELSKDIFSALIKQHESSPLYATLVEELSKNMCEALTAVQTRKVSSALSVLGNTKQQEERDKASGKKKASTKPKLGAAKVAAKIDTEAYDDVLDDDDFM</sequence>
<dbReference type="GO" id="GO:0003743">
    <property type="term" value="F:translation initiation factor activity"/>
    <property type="evidence" value="ECO:0007669"/>
    <property type="project" value="UniProtKB-UniRule"/>
</dbReference>
<feature type="compositionally biased region" description="Acidic residues" evidence="5">
    <location>
        <begin position="37"/>
        <end position="50"/>
    </location>
</feature>
<evidence type="ECO:0000256" key="3">
    <source>
        <dbReference type="ARBA" id="ARBA00022917"/>
    </source>
</evidence>
<gene>
    <name evidence="4" type="primary">HCR1</name>
    <name evidence="6" type="ORF">I302_06569</name>
    <name evidence="7" type="ORF">I302_107692</name>
</gene>
<reference evidence="7" key="4">
    <citation type="submission" date="2024-02" db="EMBL/GenBank/DDBJ databases">
        <title>Comparative genomics of Cryptococcus and Kwoniella reveals pathogenesis evolution and contrasting modes of karyotype evolution via chromosome fusion or intercentromeric recombination.</title>
        <authorList>
            <person name="Coelho M.A."/>
            <person name="David-Palma M."/>
            <person name="Shea T."/>
            <person name="Bowers K."/>
            <person name="McGinley-Smith S."/>
            <person name="Mohammad A.W."/>
            <person name="Gnirke A."/>
            <person name="Yurkov A.M."/>
            <person name="Nowrousian M."/>
            <person name="Sun S."/>
            <person name="Cuomo C.A."/>
            <person name="Heitman J."/>
        </authorList>
    </citation>
    <scope>NUCLEOTIDE SEQUENCE</scope>
    <source>
        <strain evidence="7">CBS 10118</strain>
    </source>
</reference>
<evidence type="ECO:0000256" key="5">
    <source>
        <dbReference type="SAM" id="MobiDB-lite"/>
    </source>
</evidence>
<dbReference type="GO" id="GO:0016282">
    <property type="term" value="C:eukaryotic 43S preinitiation complex"/>
    <property type="evidence" value="ECO:0007669"/>
    <property type="project" value="UniProtKB-UniRule"/>
</dbReference>
<organism evidence="6">
    <name type="scientific">Kwoniella bestiolae CBS 10118</name>
    <dbReference type="NCBI Taxonomy" id="1296100"/>
    <lineage>
        <taxon>Eukaryota</taxon>
        <taxon>Fungi</taxon>
        <taxon>Dikarya</taxon>
        <taxon>Basidiomycota</taxon>
        <taxon>Agaricomycotina</taxon>
        <taxon>Tremellomycetes</taxon>
        <taxon>Tremellales</taxon>
        <taxon>Cryptococcaceae</taxon>
        <taxon>Kwoniella</taxon>
    </lineage>
</organism>
<evidence type="ECO:0000313" key="8">
    <source>
        <dbReference type="Proteomes" id="UP000092730"/>
    </source>
</evidence>
<feature type="compositionally biased region" description="Low complexity" evidence="5">
    <location>
        <begin position="19"/>
        <end position="29"/>
    </location>
</feature>
<dbReference type="GeneID" id="30210968"/>
<dbReference type="PANTHER" id="PTHR21681">
    <property type="entry name" value="EUKARYOTIC TRANSLATION INITIATION FACTOR 3 SUBUNIT J"/>
    <property type="match status" value="1"/>
</dbReference>
<feature type="region of interest" description="Disordered" evidence="5">
    <location>
        <begin position="1"/>
        <end position="110"/>
    </location>
</feature>
<keyword evidence="2 4" id="KW-0396">Initiation factor</keyword>
<comment type="subcellular location">
    <subcellularLocation>
        <location evidence="4">Cytoplasm</location>
    </subcellularLocation>
</comment>
<dbReference type="PANTHER" id="PTHR21681:SF0">
    <property type="entry name" value="EUKARYOTIC TRANSLATION INITIATION FACTOR 3 SUBUNIT J"/>
    <property type="match status" value="1"/>
</dbReference>
<keyword evidence="3 4" id="KW-0648">Protein biosynthesis</keyword>
<accession>A0A1B9FXU5</accession>
<evidence type="ECO:0000256" key="4">
    <source>
        <dbReference type="HAMAP-Rule" id="MF_03009"/>
    </source>
</evidence>
<dbReference type="Gene3D" id="1.10.246.60">
    <property type="entry name" value="Eukaryotic translation initiation factor 3 like domains"/>
    <property type="match status" value="1"/>
</dbReference>
<dbReference type="Proteomes" id="UP000092730">
    <property type="component" value="Chromosome 6"/>
</dbReference>
<reference evidence="6" key="3">
    <citation type="submission" date="2014-01" db="EMBL/GenBank/DDBJ databases">
        <title>Evolution of pathogenesis and genome organization in the Tremellales.</title>
        <authorList>
            <person name="Cuomo C."/>
            <person name="Litvintseva A."/>
            <person name="Heitman J."/>
            <person name="Chen Y."/>
            <person name="Sun S."/>
            <person name="Springer D."/>
            <person name="Dromer F."/>
            <person name="Young S."/>
            <person name="Zeng Q."/>
            <person name="Chapman S."/>
            <person name="Gujja S."/>
            <person name="Saif S."/>
            <person name="Birren B."/>
        </authorList>
    </citation>
    <scope>NUCLEOTIDE SEQUENCE</scope>
    <source>
        <strain evidence="6">CBS 10118</strain>
    </source>
</reference>
<comment type="function">
    <text evidence="4">Component of the eukaryotic translation initiation factor 3 (eIF-3) complex, which is involved in protein synthesis of a specialized repertoire of mRNAs and, together with other initiation factors, stimulates binding of mRNA and methionyl-tRNAi to the 40S ribosome. The eIF-3 complex specifically targets and initiates translation of a subset of mRNAs involved in cell proliferation.</text>
</comment>
<reference evidence="7" key="2">
    <citation type="submission" date="2013-07" db="EMBL/GenBank/DDBJ databases">
        <authorList>
            <consortium name="The Broad Institute Genome Sequencing Platform"/>
            <person name="Cuomo C."/>
            <person name="Litvintseva A."/>
            <person name="Chen Y."/>
            <person name="Heitman J."/>
            <person name="Sun S."/>
            <person name="Springer D."/>
            <person name="Dromer F."/>
            <person name="Young S.K."/>
            <person name="Zeng Q."/>
            <person name="Gargeya S."/>
            <person name="Fitzgerald M."/>
            <person name="Abouelleil A."/>
            <person name="Alvarado L."/>
            <person name="Berlin A.M."/>
            <person name="Chapman S.B."/>
            <person name="Dewar J."/>
            <person name="Goldberg J."/>
            <person name="Griggs A."/>
            <person name="Gujja S."/>
            <person name="Hansen M."/>
            <person name="Howarth C."/>
            <person name="Imamovic A."/>
            <person name="Larimer J."/>
            <person name="McCowan C."/>
            <person name="Murphy C."/>
            <person name="Pearson M."/>
            <person name="Priest M."/>
            <person name="Roberts A."/>
            <person name="Saif S."/>
            <person name="Shea T."/>
            <person name="Sykes S."/>
            <person name="Wortman J."/>
            <person name="Nusbaum C."/>
            <person name="Birren B."/>
        </authorList>
    </citation>
    <scope>NUCLEOTIDE SEQUENCE</scope>
    <source>
        <strain evidence="7">CBS 10118</strain>
    </source>
</reference>
<evidence type="ECO:0000256" key="1">
    <source>
        <dbReference type="ARBA" id="ARBA00022490"/>
    </source>
</evidence>
<dbReference type="Pfam" id="PF08597">
    <property type="entry name" value="eIF3_subunit"/>
    <property type="match status" value="1"/>
</dbReference>
<keyword evidence="8" id="KW-1185">Reference proteome</keyword>
<reference evidence="6" key="1">
    <citation type="submission" date="2013-07" db="EMBL/GenBank/DDBJ databases">
        <title>The Genome Sequence of Cryptococcus bestiolae CBS10118.</title>
        <authorList>
            <consortium name="The Broad Institute Genome Sequencing Platform"/>
            <person name="Cuomo C."/>
            <person name="Litvintseva A."/>
            <person name="Chen Y."/>
            <person name="Heitman J."/>
            <person name="Sun S."/>
            <person name="Springer D."/>
            <person name="Dromer F."/>
            <person name="Young S.K."/>
            <person name="Zeng Q."/>
            <person name="Gargeya S."/>
            <person name="Fitzgerald M."/>
            <person name="Abouelleil A."/>
            <person name="Alvarado L."/>
            <person name="Berlin A.M."/>
            <person name="Chapman S.B."/>
            <person name="Dewar J."/>
            <person name="Goldberg J."/>
            <person name="Griggs A."/>
            <person name="Gujja S."/>
            <person name="Hansen M."/>
            <person name="Howarth C."/>
            <person name="Imamovic A."/>
            <person name="Larimer J."/>
            <person name="McCowan C."/>
            <person name="Murphy C."/>
            <person name="Pearson M."/>
            <person name="Priest M."/>
            <person name="Roberts A."/>
            <person name="Saif S."/>
            <person name="Shea T."/>
            <person name="Sykes S."/>
            <person name="Wortman J."/>
            <person name="Nusbaum C."/>
            <person name="Birren B."/>
        </authorList>
    </citation>
    <scope>NUCLEOTIDE SEQUENCE [LARGE SCALE GENOMIC DNA]</scope>
    <source>
        <strain evidence="6">CBS 10118</strain>
    </source>
</reference>
<dbReference type="OrthoDB" id="20381at2759"/>
<feature type="region of interest" description="Disordered" evidence="5">
    <location>
        <begin position="198"/>
        <end position="230"/>
    </location>
</feature>
<evidence type="ECO:0000313" key="6">
    <source>
        <dbReference type="EMBL" id="OCF23586.1"/>
    </source>
</evidence>
<dbReference type="HAMAP" id="MF_03009">
    <property type="entry name" value="eIF3j"/>
    <property type="match status" value="1"/>
</dbReference>
<comment type="similarity">
    <text evidence="4">Belongs to the eIF-3 subunit J family.</text>
</comment>
<dbReference type="GO" id="GO:0005852">
    <property type="term" value="C:eukaryotic translation initiation factor 3 complex"/>
    <property type="evidence" value="ECO:0007669"/>
    <property type="project" value="UniProtKB-UniRule"/>
</dbReference>
<dbReference type="InterPro" id="IPR013906">
    <property type="entry name" value="eIF3j"/>
</dbReference>
<dbReference type="VEuPathDB" id="FungiDB:I302_06569"/>
<keyword evidence="1 4" id="KW-0963">Cytoplasm</keyword>
<feature type="compositionally biased region" description="Basic and acidic residues" evidence="5">
    <location>
        <begin position="101"/>
        <end position="110"/>
    </location>
</feature>
<feature type="compositionally biased region" description="Acidic residues" evidence="5">
    <location>
        <begin position="1"/>
        <end position="11"/>
    </location>
</feature>
<dbReference type="AlphaFoldDB" id="A0A1B9FXU5"/>
<dbReference type="EMBL" id="KI894023">
    <property type="protein sequence ID" value="OCF23586.1"/>
    <property type="molecule type" value="Genomic_DNA"/>
</dbReference>